<keyword evidence="10 14" id="KW-0560">Oxidoreductase</keyword>
<dbReference type="GO" id="GO:0009098">
    <property type="term" value="P:L-leucine biosynthetic process"/>
    <property type="evidence" value="ECO:0007669"/>
    <property type="project" value="UniProtKB-UniRule"/>
</dbReference>
<dbReference type="SUPFAM" id="SSF53659">
    <property type="entry name" value="Isocitrate/Isopropylmalate dehydrogenase-like"/>
    <property type="match status" value="1"/>
</dbReference>
<evidence type="ECO:0000256" key="14">
    <source>
        <dbReference type="HAMAP-Rule" id="MF_01033"/>
    </source>
</evidence>
<evidence type="ECO:0000256" key="13">
    <source>
        <dbReference type="ARBA" id="ARBA00023304"/>
    </source>
</evidence>
<evidence type="ECO:0000256" key="5">
    <source>
        <dbReference type="ARBA" id="ARBA00011738"/>
    </source>
</evidence>
<feature type="domain" description="Isopropylmalate dehydrogenase-like" evidence="16">
    <location>
        <begin position="4"/>
        <end position="347"/>
    </location>
</feature>
<feature type="binding site" evidence="14">
    <location>
        <position position="135"/>
    </location>
    <ligand>
        <name>substrate</name>
    </ligand>
</feature>
<dbReference type="PANTHER" id="PTHR42979">
    <property type="entry name" value="3-ISOPROPYLMALATE DEHYDROGENASE"/>
    <property type="match status" value="1"/>
</dbReference>
<comment type="subcellular location">
    <subcellularLocation>
        <location evidence="14">Cytoplasm</location>
    </subcellularLocation>
</comment>
<dbReference type="InterPro" id="IPR024084">
    <property type="entry name" value="IsoPropMal-DH-like_dom"/>
</dbReference>
<keyword evidence="13 14" id="KW-0100">Branched-chain amino acid biosynthesis</keyword>
<feature type="binding site" evidence="14">
    <location>
        <position position="97"/>
    </location>
    <ligand>
        <name>substrate</name>
    </ligand>
</feature>
<gene>
    <name evidence="14 17" type="primary">leuB</name>
    <name evidence="17" type="ORF">COV58_00375</name>
</gene>
<dbReference type="InterPro" id="IPR004429">
    <property type="entry name" value="Isopropylmalate_DH"/>
</dbReference>
<dbReference type="Proteomes" id="UP000231056">
    <property type="component" value="Unassembled WGS sequence"/>
</dbReference>
<dbReference type="UniPathway" id="UPA00048">
    <property type="reaction ID" value="UER00072"/>
</dbReference>
<dbReference type="Pfam" id="PF00180">
    <property type="entry name" value="Iso_dh"/>
    <property type="match status" value="1"/>
</dbReference>
<reference evidence="17 18" key="1">
    <citation type="submission" date="2017-09" db="EMBL/GenBank/DDBJ databases">
        <title>Depth-based differentiation of microbial function through sediment-hosted aquifers and enrichment of novel symbionts in the deep terrestrial subsurface.</title>
        <authorList>
            <person name="Probst A.J."/>
            <person name="Ladd B."/>
            <person name="Jarett J.K."/>
            <person name="Geller-Mcgrath D.E."/>
            <person name="Sieber C.M."/>
            <person name="Emerson J.B."/>
            <person name="Anantharaman K."/>
            <person name="Thomas B.C."/>
            <person name="Malmstrom R."/>
            <person name="Stieglmeier M."/>
            <person name="Klingl A."/>
            <person name="Woyke T."/>
            <person name="Ryan C.M."/>
            <person name="Banfield J.F."/>
        </authorList>
    </citation>
    <scope>NUCLEOTIDE SEQUENCE [LARGE SCALE GENOMIC DNA]</scope>
    <source>
        <strain evidence="17">CG11_big_fil_rev_8_21_14_0_20_36_8</strain>
    </source>
</reference>
<dbReference type="GO" id="GO:0000287">
    <property type="term" value="F:magnesium ion binding"/>
    <property type="evidence" value="ECO:0007669"/>
    <property type="project" value="InterPro"/>
</dbReference>
<evidence type="ECO:0000313" key="18">
    <source>
        <dbReference type="Proteomes" id="UP000231056"/>
    </source>
</evidence>
<evidence type="ECO:0000259" key="16">
    <source>
        <dbReference type="SMART" id="SM01329"/>
    </source>
</evidence>
<dbReference type="GO" id="GO:0003862">
    <property type="term" value="F:3-isopropylmalate dehydrogenase activity"/>
    <property type="evidence" value="ECO:0007669"/>
    <property type="project" value="UniProtKB-UniRule"/>
</dbReference>
<dbReference type="PROSITE" id="PS00470">
    <property type="entry name" value="IDH_IMDH"/>
    <property type="match status" value="1"/>
</dbReference>
<feature type="site" description="Important for catalysis" evidence="14">
    <location>
        <position position="142"/>
    </location>
</feature>
<dbReference type="SMART" id="SM01329">
    <property type="entry name" value="Iso_dh"/>
    <property type="match status" value="1"/>
</dbReference>
<comment type="subunit">
    <text evidence="5 14 15">Homodimer.</text>
</comment>
<feature type="binding site" evidence="14">
    <location>
        <position position="221"/>
    </location>
    <ligand>
        <name>Mg(2+)</name>
        <dbReference type="ChEBI" id="CHEBI:18420"/>
    </ligand>
</feature>
<comment type="caution">
    <text evidence="17">The sequence shown here is derived from an EMBL/GenBank/DDBJ whole genome shotgun (WGS) entry which is preliminary data.</text>
</comment>
<keyword evidence="6 14" id="KW-0432">Leucine biosynthesis</keyword>
<evidence type="ECO:0000256" key="10">
    <source>
        <dbReference type="ARBA" id="ARBA00023002"/>
    </source>
</evidence>
<proteinExistence type="inferred from homology"/>
<dbReference type="GO" id="GO:0005829">
    <property type="term" value="C:cytosol"/>
    <property type="evidence" value="ECO:0007669"/>
    <property type="project" value="TreeGrafter"/>
</dbReference>
<dbReference type="NCBIfam" id="TIGR00169">
    <property type="entry name" value="leuB"/>
    <property type="match status" value="1"/>
</dbReference>
<keyword evidence="7 14" id="KW-0028">Amino-acid biosynthesis</keyword>
<evidence type="ECO:0000256" key="3">
    <source>
        <dbReference type="ARBA" id="ARBA00004762"/>
    </source>
</evidence>
<organism evidence="17 18">
    <name type="scientific">Candidatus Roizmanbacteria bacterium CG11_big_fil_rev_8_21_14_0_20_36_8</name>
    <dbReference type="NCBI Taxonomy" id="1974856"/>
    <lineage>
        <taxon>Bacteria</taxon>
        <taxon>Candidatus Roizmaniibacteriota</taxon>
    </lineage>
</organism>
<comment type="function">
    <text evidence="14 15">Catalyzes the oxidation of 3-carboxy-2-hydroxy-4-methylpentanoate (3-isopropylmalate) to 3-carboxy-4-methyl-2-oxopentanoate. The product decarboxylates to 4-methyl-2 oxopentanoate.</text>
</comment>
<evidence type="ECO:0000256" key="1">
    <source>
        <dbReference type="ARBA" id="ARBA00000624"/>
    </source>
</evidence>
<comment type="pathway">
    <text evidence="3 14 15">Amino-acid biosynthesis; L-leucine biosynthesis; L-leucine from 3-methyl-2-oxobutanoate: step 3/4.</text>
</comment>
<feature type="site" description="Important for catalysis" evidence="14">
    <location>
        <position position="189"/>
    </location>
</feature>
<evidence type="ECO:0000256" key="12">
    <source>
        <dbReference type="ARBA" id="ARBA00023211"/>
    </source>
</evidence>
<keyword evidence="12 14" id="KW-0464">Manganese</keyword>
<keyword evidence="8 14" id="KW-0479">Metal-binding</keyword>
<feature type="binding site" evidence="14">
    <location>
        <position position="249"/>
    </location>
    <ligand>
        <name>Mg(2+)</name>
        <dbReference type="ChEBI" id="CHEBI:18420"/>
    </ligand>
</feature>
<evidence type="ECO:0000256" key="6">
    <source>
        <dbReference type="ARBA" id="ARBA00022430"/>
    </source>
</evidence>
<dbReference type="AlphaFoldDB" id="A0A2M6IVF3"/>
<feature type="binding site" evidence="14">
    <location>
        <position position="107"/>
    </location>
    <ligand>
        <name>substrate</name>
    </ligand>
</feature>
<comment type="cofactor">
    <cofactor evidence="2">
        <name>Mn(2+)</name>
        <dbReference type="ChEBI" id="CHEBI:29035"/>
    </cofactor>
</comment>
<evidence type="ECO:0000256" key="4">
    <source>
        <dbReference type="ARBA" id="ARBA00008319"/>
    </source>
</evidence>
<name>A0A2M6IVF3_9BACT</name>
<comment type="caution">
    <text evidence="14">Lacks conserved residue(s) required for the propagation of feature annotation.</text>
</comment>
<evidence type="ECO:0000256" key="8">
    <source>
        <dbReference type="ARBA" id="ARBA00022723"/>
    </source>
</evidence>
<comment type="catalytic activity">
    <reaction evidence="1 14 15">
        <text>(2R,3S)-3-isopropylmalate + NAD(+) = 4-methyl-2-oxopentanoate + CO2 + NADH</text>
        <dbReference type="Rhea" id="RHEA:32271"/>
        <dbReference type="ChEBI" id="CHEBI:16526"/>
        <dbReference type="ChEBI" id="CHEBI:17865"/>
        <dbReference type="ChEBI" id="CHEBI:35121"/>
        <dbReference type="ChEBI" id="CHEBI:57540"/>
        <dbReference type="ChEBI" id="CHEBI:57945"/>
        <dbReference type="EC" id="1.1.1.85"/>
    </reaction>
</comment>
<evidence type="ECO:0000256" key="2">
    <source>
        <dbReference type="ARBA" id="ARBA00001936"/>
    </source>
</evidence>
<evidence type="ECO:0000256" key="11">
    <source>
        <dbReference type="ARBA" id="ARBA00023027"/>
    </source>
</evidence>
<dbReference type="GO" id="GO:0051287">
    <property type="term" value="F:NAD binding"/>
    <property type="evidence" value="ECO:0007669"/>
    <property type="project" value="InterPro"/>
</dbReference>
<dbReference type="Gene3D" id="3.40.718.10">
    <property type="entry name" value="Isopropylmalate Dehydrogenase"/>
    <property type="match status" value="1"/>
</dbReference>
<feature type="binding site" evidence="14">
    <location>
        <position position="245"/>
    </location>
    <ligand>
        <name>Mg(2+)</name>
        <dbReference type="ChEBI" id="CHEBI:18420"/>
    </ligand>
</feature>
<dbReference type="PANTHER" id="PTHR42979:SF1">
    <property type="entry name" value="3-ISOPROPYLMALATE DEHYDROGENASE"/>
    <property type="match status" value="1"/>
</dbReference>
<dbReference type="FunFam" id="3.40.718.10:FF:000006">
    <property type="entry name" value="3-isopropylmalate dehydrogenase"/>
    <property type="match status" value="1"/>
</dbReference>
<dbReference type="HAMAP" id="MF_01033">
    <property type="entry name" value="LeuB_type1"/>
    <property type="match status" value="1"/>
</dbReference>
<keyword evidence="9 14" id="KW-0460">Magnesium</keyword>
<comment type="similarity">
    <text evidence="4 14">Belongs to the isocitrate and isopropylmalate dehydrogenases family. LeuB type 1 subfamily.</text>
</comment>
<keyword evidence="14" id="KW-0963">Cytoplasm</keyword>
<evidence type="ECO:0000256" key="15">
    <source>
        <dbReference type="RuleBase" id="RU004445"/>
    </source>
</evidence>
<sequence length="351" mass="38882">MKKNIAVLAGDGVGPEIINATLTVLHMIEKKFNHSFSYTTGLIGAIAIDLVGEPFPKETEELCLRSDAILFGAIGDPKYDNDPTLKVRPEQGLLKMRKTLGLFANIRPIQTFDALLHKSPLKEEWIKGTDFVVVRELIGGIYFGKRGREDKGRTAYDTLTYSVEEIQRVGKYAFEIAQKRRKKICHVDKANVLETSRLWRETIQELSKNYPDIIVDYMFVDNAAMQIIKNPRAFDVLLTENMFGDILSDEASVITGSIGMLPSVSIGEKTSVYEPIHGSYPKAAGNNTANPIGTILSAAMMLEYSFDLHKEATAVRDAVDEVLLKGLGTKDIVTAHPLSTSEMGEKIAENI</sequence>
<dbReference type="EMBL" id="PCVM01000007">
    <property type="protein sequence ID" value="PIQ73832.1"/>
    <property type="molecule type" value="Genomic_DNA"/>
</dbReference>
<evidence type="ECO:0000256" key="7">
    <source>
        <dbReference type="ARBA" id="ARBA00022605"/>
    </source>
</evidence>
<evidence type="ECO:0000256" key="9">
    <source>
        <dbReference type="ARBA" id="ARBA00022842"/>
    </source>
</evidence>
<comment type="cofactor">
    <cofactor evidence="14 15">
        <name>Mg(2+)</name>
        <dbReference type="ChEBI" id="CHEBI:18420"/>
    </cofactor>
    <cofactor evidence="14 15">
        <name>Mn(2+)</name>
        <dbReference type="ChEBI" id="CHEBI:29035"/>
    </cofactor>
    <text evidence="14 15">Binds 1 Mg(2+) or Mn(2+) ion per subunit.</text>
</comment>
<feature type="binding site" evidence="14">
    <location>
        <position position="221"/>
    </location>
    <ligand>
        <name>substrate</name>
    </ligand>
</feature>
<protein>
    <recommendedName>
        <fullName evidence="14">3-isopropylmalate dehydrogenase</fullName>
        <ecNumber evidence="14">1.1.1.85</ecNumber>
    </recommendedName>
    <alternativeName>
        <fullName evidence="14">3-IPM-DH</fullName>
    </alternativeName>
    <alternativeName>
        <fullName evidence="14">Beta-IPM dehydrogenase</fullName>
        <shortName evidence="14">IMDH</shortName>
    </alternativeName>
</protein>
<accession>A0A2M6IVF3</accession>
<evidence type="ECO:0000313" key="17">
    <source>
        <dbReference type="EMBL" id="PIQ73832.1"/>
    </source>
</evidence>
<dbReference type="InterPro" id="IPR019818">
    <property type="entry name" value="IsoCit/isopropylmalate_DH_CS"/>
</dbReference>
<keyword evidence="11 14" id="KW-0520">NAD</keyword>
<dbReference type="EC" id="1.1.1.85" evidence="14"/>